<dbReference type="VEuPathDB" id="TrichDB:TRFO_18498"/>
<feature type="compositionally biased region" description="Acidic residues" evidence="1">
    <location>
        <begin position="113"/>
        <end position="123"/>
    </location>
</feature>
<reference evidence="2" key="1">
    <citation type="submission" date="2016-10" db="EMBL/GenBank/DDBJ databases">
        <authorList>
            <person name="Benchimol M."/>
            <person name="Almeida L.G."/>
            <person name="Vasconcelos A.T."/>
            <person name="Perreira-Neves A."/>
            <person name="Rosa I.A."/>
            <person name="Tasca T."/>
            <person name="Bogo M.R."/>
            <person name="de Souza W."/>
        </authorList>
    </citation>
    <scope>NUCLEOTIDE SEQUENCE [LARGE SCALE GENOMIC DNA]</scope>
    <source>
        <strain evidence="2">K</strain>
    </source>
</reference>
<dbReference type="PANTHER" id="PTHR47026:SF2">
    <property type="entry name" value="FLAGELLAR ASSOCIATED PROTEIN"/>
    <property type="match status" value="1"/>
</dbReference>
<feature type="compositionally biased region" description="Acidic residues" evidence="1">
    <location>
        <begin position="77"/>
        <end position="89"/>
    </location>
</feature>
<dbReference type="RefSeq" id="XP_068365048.1">
    <property type="nucleotide sequence ID" value="XM_068500220.1"/>
</dbReference>
<gene>
    <name evidence="2" type="ORF">TRFO_18498</name>
</gene>
<keyword evidence="3" id="KW-1185">Reference proteome</keyword>
<protein>
    <submittedName>
        <fullName evidence="2">Uncharacterized protein</fullName>
    </submittedName>
</protein>
<feature type="compositionally biased region" description="Polar residues" evidence="1">
    <location>
        <begin position="1"/>
        <end position="17"/>
    </location>
</feature>
<dbReference type="GeneID" id="94834924"/>
<dbReference type="AlphaFoldDB" id="A0A1J4KLU8"/>
<comment type="caution">
    <text evidence="2">The sequence shown here is derived from an EMBL/GenBank/DDBJ whole genome shotgun (WGS) entry which is preliminary data.</text>
</comment>
<name>A0A1J4KLU8_9EUKA</name>
<feature type="compositionally biased region" description="Basic and acidic residues" evidence="1">
    <location>
        <begin position="45"/>
        <end position="54"/>
    </location>
</feature>
<feature type="compositionally biased region" description="Basic and acidic residues" evidence="1">
    <location>
        <begin position="18"/>
        <end position="36"/>
    </location>
</feature>
<evidence type="ECO:0000313" key="3">
    <source>
        <dbReference type="Proteomes" id="UP000179807"/>
    </source>
</evidence>
<dbReference type="Proteomes" id="UP000179807">
    <property type="component" value="Unassembled WGS sequence"/>
</dbReference>
<proteinExistence type="predicted"/>
<dbReference type="EMBL" id="MLAK01000576">
    <property type="protein sequence ID" value="OHT11912.1"/>
    <property type="molecule type" value="Genomic_DNA"/>
</dbReference>
<feature type="compositionally biased region" description="Low complexity" evidence="1">
    <location>
        <begin position="65"/>
        <end position="76"/>
    </location>
</feature>
<dbReference type="PANTHER" id="PTHR47026">
    <property type="entry name" value="PIGMENTOSA GTPASE REGULATOR-LIKE PROTEIN, PUTATIVE-RELATED"/>
    <property type="match status" value="1"/>
</dbReference>
<evidence type="ECO:0000256" key="1">
    <source>
        <dbReference type="SAM" id="MobiDB-lite"/>
    </source>
</evidence>
<organism evidence="2 3">
    <name type="scientific">Tritrichomonas foetus</name>
    <dbReference type="NCBI Taxonomy" id="1144522"/>
    <lineage>
        <taxon>Eukaryota</taxon>
        <taxon>Metamonada</taxon>
        <taxon>Parabasalia</taxon>
        <taxon>Tritrichomonadida</taxon>
        <taxon>Tritrichomonadidae</taxon>
        <taxon>Tritrichomonas</taxon>
    </lineage>
</organism>
<feature type="compositionally biased region" description="Polar residues" evidence="1">
    <location>
        <begin position="55"/>
        <end position="64"/>
    </location>
</feature>
<feature type="compositionally biased region" description="Basic and acidic residues" evidence="1">
    <location>
        <begin position="124"/>
        <end position="140"/>
    </location>
</feature>
<sequence length="477" mass="56320">MPQTLINNKNNDANVTKDNNELKENPENSTEIKEEELSNILNNEKMAENTKLEYENQTQENQIPQNKTENETQGNENENENESQENENENETKGNENENETQGNENENKSQENENENESQENENETKGNENENEEEKSPETDTGTSSSMILQFTPFYSEEEVDNAFKDLMKYKRVPDTNMFPQILQRIYREKTDAIDNQDYDRAKQLENAITLINKENDSMAYETLYDNQNRYIAERESRLHQKLHDTKIKYKVKMDRHLENCEFRLRQLKEKHQREVNELKVKYQDPNFLRQFNRPSQNLLNLRRNERKLALAKKYDEARRIKRMADSLQSKEELAMKEVTHQSMQNEYLKLVEKQQQEMEKMVAFDKKTEKEIEIAKIKELTPIETAIKQTAVRKAETESRQNSSVSKGYNPVYARDVVAKNQSVATPRTMQKLKKIRDNHAVELKVSPIKDSTFSRLENLNKKMMKSKLPKLIM</sequence>
<evidence type="ECO:0000313" key="2">
    <source>
        <dbReference type="EMBL" id="OHT11912.1"/>
    </source>
</evidence>
<feature type="region of interest" description="Disordered" evidence="1">
    <location>
        <begin position="1"/>
        <end position="148"/>
    </location>
</feature>
<accession>A0A1J4KLU8</accession>